<evidence type="ECO:0000313" key="2">
    <source>
        <dbReference type="EMBL" id="SVA87522.1"/>
    </source>
</evidence>
<reference evidence="2" key="1">
    <citation type="submission" date="2018-05" db="EMBL/GenBank/DDBJ databases">
        <authorList>
            <person name="Lanie J.A."/>
            <person name="Ng W.-L."/>
            <person name="Kazmierczak K.M."/>
            <person name="Andrzejewski T.M."/>
            <person name="Davidsen T.M."/>
            <person name="Wayne K.J."/>
            <person name="Tettelin H."/>
            <person name="Glass J.I."/>
            <person name="Rusch D."/>
            <person name="Podicherti R."/>
            <person name="Tsui H.-C.T."/>
            <person name="Winkler M.E."/>
        </authorList>
    </citation>
    <scope>NUCLEOTIDE SEQUENCE</scope>
</reference>
<feature type="domain" description="Glycosyl transferase family 1" evidence="1">
    <location>
        <begin position="108"/>
        <end position="261"/>
    </location>
</feature>
<proteinExistence type="predicted"/>
<evidence type="ECO:0000259" key="1">
    <source>
        <dbReference type="Pfam" id="PF00534"/>
    </source>
</evidence>
<dbReference type="EMBL" id="UINC01020967">
    <property type="protein sequence ID" value="SVA87522.1"/>
    <property type="molecule type" value="Genomic_DNA"/>
</dbReference>
<accession>A0A381ZFA9</accession>
<dbReference type="Pfam" id="PF00534">
    <property type="entry name" value="Glycos_transf_1"/>
    <property type="match status" value="1"/>
</dbReference>
<organism evidence="2">
    <name type="scientific">marine metagenome</name>
    <dbReference type="NCBI Taxonomy" id="408172"/>
    <lineage>
        <taxon>unclassified sequences</taxon>
        <taxon>metagenomes</taxon>
        <taxon>ecological metagenomes</taxon>
    </lineage>
</organism>
<protein>
    <recommendedName>
        <fullName evidence="1">Glycosyl transferase family 1 domain-containing protein</fullName>
    </recommendedName>
</protein>
<dbReference type="AlphaFoldDB" id="A0A381ZFA9"/>
<sequence length="288" mass="33446">MVSNYDIVYIFMWVTPYGSTFFERAVRSLSKVLVYDFDDSIHIEQNKKTSLFLKIFKSNKKSNYLIENSDHVIISSPFHAEYCSNLNYLNKCTYIPCSLNTGRFTIKEKKVTREKIVIGWTGTFSSKVYLDTLREVFIELSKRYDYVLKVIGNFDYELNGVNLEVIEWKKKTEIADLHTFDIGVYPLIKDQWALGKGALKAMQYMAIGIPTVATNYGTNPQVIDNNENGILVDSSKEWLEKLEYLILNPNERERIGINARKKIVNYYSVKSLGHLYLEVFRESNNEPV</sequence>
<dbReference type="Gene3D" id="3.40.50.2000">
    <property type="entry name" value="Glycogen Phosphorylase B"/>
    <property type="match status" value="2"/>
</dbReference>
<dbReference type="InterPro" id="IPR001296">
    <property type="entry name" value="Glyco_trans_1"/>
</dbReference>
<dbReference type="SUPFAM" id="SSF53756">
    <property type="entry name" value="UDP-Glycosyltransferase/glycogen phosphorylase"/>
    <property type="match status" value="1"/>
</dbReference>
<dbReference type="CDD" id="cd03801">
    <property type="entry name" value="GT4_PimA-like"/>
    <property type="match status" value="1"/>
</dbReference>
<name>A0A381ZFA9_9ZZZZ</name>
<dbReference type="PANTHER" id="PTHR12526">
    <property type="entry name" value="GLYCOSYLTRANSFERASE"/>
    <property type="match status" value="1"/>
</dbReference>
<dbReference type="GO" id="GO:0016757">
    <property type="term" value="F:glycosyltransferase activity"/>
    <property type="evidence" value="ECO:0007669"/>
    <property type="project" value="InterPro"/>
</dbReference>
<gene>
    <name evidence="2" type="ORF">METZ01_LOCUS140376</name>
</gene>